<name>A0ABN2S3Y1_9ACTN</name>
<feature type="transmembrane region" description="Helical" evidence="1">
    <location>
        <begin position="70"/>
        <end position="89"/>
    </location>
</feature>
<dbReference type="Proteomes" id="UP001501585">
    <property type="component" value="Unassembled WGS sequence"/>
</dbReference>
<comment type="caution">
    <text evidence="2">The sequence shown here is derived from an EMBL/GenBank/DDBJ whole genome shotgun (WGS) entry which is preliminary data.</text>
</comment>
<evidence type="ECO:0000313" key="3">
    <source>
        <dbReference type="Proteomes" id="UP001501585"/>
    </source>
</evidence>
<keyword evidence="1" id="KW-0812">Transmembrane</keyword>
<evidence type="ECO:0000313" key="2">
    <source>
        <dbReference type="EMBL" id="GAA1979316.1"/>
    </source>
</evidence>
<reference evidence="2 3" key="1">
    <citation type="journal article" date="2019" name="Int. J. Syst. Evol. Microbiol.">
        <title>The Global Catalogue of Microorganisms (GCM) 10K type strain sequencing project: providing services to taxonomists for standard genome sequencing and annotation.</title>
        <authorList>
            <consortium name="The Broad Institute Genomics Platform"/>
            <consortium name="The Broad Institute Genome Sequencing Center for Infectious Disease"/>
            <person name="Wu L."/>
            <person name="Ma J."/>
        </authorList>
    </citation>
    <scope>NUCLEOTIDE SEQUENCE [LARGE SCALE GENOMIC DNA]</scope>
    <source>
        <strain evidence="2 3">JCM 15313</strain>
    </source>
</reference>
<feature type="transmembrane region" description="Helical" evidence="1">
    <location>
        <begin position="134"/>
        <end position="151"/>
    </location>
</feature>
<accession>A0ABN2S3Y1</accession>
<proteinExistence type="predicted"/>
<sequence length="160" mass="17080">MLSAMETSQSSDAAHQPLTTAEAEAALRGAEQARASINDIRTPLWYSLALAAWIAPVGPLISLLPDPPLGMAFLLVGMVVWGAGFGGLLRLAMSQMRVLAWLTPRQMLPMAVIMLPLLGAYVALLRVFDLSWGTYPLTVVVGVGIIVFGIYDRFRGGAVA</sequence>
<feature type="transmembrane region" description="Helical" evidence="1">
    <location>
        <begin position="44"/>
        <end position="64"/>
    </location>
</feature>
<dbReference type="EMBL" id="BAAAPC010000001">
    <property type="protein sequence ID" value="GAA1979316.1"/>
    <property type="molecule type" value="Genomic_DNA"/>
</dbReference>
<keyword evidence="1" id="KW-1133">Transmembrane helix</keyword>
<feature type="transmembrane region" description="Helical" evidence="1">
    <location>
        <begin position="110"/>
        <end position="128"/>
    </location>
</feature>
<evidence type="ECO:0000256" key="1">
    <source>
        <dbReference type="SAM" id="Phobius"/>
    </source>
</evidence>
<gene>
    <name evidence="2" type="ORF">GCM10009799_00580</name>
</gene>
<protein>
    <submittedName>
        <fullName evidence="2">Uncharacterized protein</fullName>
    </submittedName>
</protein>
<keyword evidence="3" id="KW-1185">Reference proteome</keyword>
<organism evidence="2 3">
    <name type="scientific">Nocardiopsis rhodophaea</name>
    <dbReference type="NCBI Taxonomy" id="280238"/>
    <lineage>
        <taxon>Bacteria</taxon>
        <taxon>Bacillati</taxon>
        <taxon>Actinomycetota</taxon>
        <taxon>Actinomycetes</taxon>
        <taxon>Streptosporangiales</taxon>
        <taxon>Nocardiopsidaceae</taxon>
        <taxon>Nocardiopsis</taxon>
    </lineage>
</organism>
<keyword evidence="1" id="KW-0472">Membrane</keyword>